<sequence length="580" mass="66169">MKINIDSAFKQLLACLIYFISPFCFSQNFYTSALSDPAPIYEQGLSVSINGSFELVGDSKNALLGSQTFTLQFASFVGGVNTIYGIQYRGKVYHDYSFNGALKEYFAALKVRGISYSIDVTGLKDASCRTFTAVNVAPGNKNARFCEPTGEPIRIDDIRITRVFLDGVGNLQRKIDELEREEERRKKEEEERIKKEEADRKELERLEKLAKEKEALEKAEKEKLERIKQEQQEAEVLNARKADLENKKALENEAAEERRQESLRLHQEHLDKMNEIYNSPEAINLRAKMMQAKALEAEGDQLWSMGSFYAFQAYQKYEEAQKIYYSEQVQSKMNEIGGYVQLAQGLSSLGNIITEELDEITELLDPQSKTSWSHLGLYHAGPFKNIGDINSTAPSSTYLVMAMNFLAISLDLRASYHVLPVQSYSIYRQGWNLVMPEVATVATTAYGMGYTVGLNIPFKYVQFYGNYGNDYLFPDKTEVYAPNYYYDGVPNPGDEKKLTRYIFGINFQIPKSHFGFGVSYNLFTLSGGDTLSFLNELVYTGTESNRATSRGLEYHLYENLSENYKFNNFGVNIFYRFSPR</sequence>
<evidence type="ECO:0000313" key="3">
    <source>
        <dbReference type="Proteomes" id="UP000186026"/>
    </source>
</evidence>
<evidence type="ECO:0000313" key="2">
    <source>
        <dbReference type="EMBL" id="SIT02535.1"/>
    </source>
</evidence>
<protein>
    <submittedName>
        <fullName evidence="2">Uncharacterized protein</fullName>
    </submittedName>
</protein>
<dbReference type="OrthoDB" id="618459at2"/>
<dbReference type="AlphaFoldDB" id="A0A1N7NVV8"/>
<proteinExistence type="predicted"/>
<name>A0A1N7NVV8_9BACT</name>
<keyword evidence="3" id="KW-1185">Reference proteome</keyword>
<dbReference type="STRING" id="529505.SAMN05421761_11221"/>
<dbReference type="Proteomes" id="UP000186026">
    <property type="component" value="Unassembled WGS sequence"/>
</dbReference>
<accession>A0A1N7NVV8</accession>
<dbReference type="RefSeq" id="WP_076502161.1">
    <property type="nucleotide sequence ID" value="NZ_FTOP01000012.1"/>
</dbReference>
<organism evidence="2 3">
    <name type="scientific">Belliella pelovolcani</name>
    <dbReference type="NCBI Taxonomy" id="529505"/>
    <lineage>
        <taxon>Bacteria</taxon>
        <taxon>Pseudomonadati</taxon>
        <taxon>Bacteroidota</taxon>
        <taxon>Cytophagia</taxon>
        <taxon>Cytophagales</taxon>
        <taxon>Cyclobacteriaceae</taxon>
        <taxon>Belliella</taxon>
    </lineage>
</organism>
<feature type="region of interest" description="Disordered" evidence="1">
    <location>
        <begin position="180"/>
        <end position="199"/>
    </location>
</feature>
<reference evidence="3" key="1">
    <citation type="submission" date="2017-01" db="EMBL/GenBank/DDBJ databases">
        <authorList>
            <person name="Varghese N."/>
            <person name="Submissions S."/>
        </authorList>
    </citation>
    <scope>NUCLEOTIDE SEQUENCE [LARGE SCALE GENOMIC DNA]</scope>
    <source>
        <strain evidence="3">DSM 46698</strain>
    </source>
</reference>
<gene>
    <name evidence="2" type="ORF">SAMN05421761_11221</name>
</gene>
<evidence type="ECO:0000256" key="1">
    <source>
        <dbReference type="SAM" id="MobiDB-lite"/>
    </source>
</evidence>
<dbReference type="EMBL" id="FTOP01000012">
    <property type="protein sequence ID" value="SIT02535.1"/>
    <property type="molecule type" value="Genomic_DNA"/>
</dbReference>